<keyword evidence="2" id="KW-1133">Transmembrane helix</keyword>
<dbReference type="Proteomes" id="UP001237152">
    <property type="component" value="Segment"/>
</dbReference>
<evidence type="ECO:0000313" key="4">
    <source>
        <dbReference type="Proteomes" id="UP001237152"/>
    </source>
</evidence>
<reference evidence="3" key="1">
    <citation type="journal article" date="2019" name="Front. Microbiol.">
        <title>Pandoravirus Celtis Illustrates the Microevolution Processes at Work in the Giant Pandoraviridae Genomes.</title>
        <authorList>
            <person name="Legendre M."/>
            <person name="Alempic J.M."/>
            <person name="Philippe N."/>
            <person name="Lartigue A."/>
            <person name="Jeudy S."/>
            <person name="Poirot O."/>
            <person name="Ta N.T."/>
            <person name="Nin S."/>
            <person name="Coute Y."/>
            <person name="Abergel C."/>
            <person name="Claverie J.M."/>
        </authorList>
    </citation>
    <scope>NUCLEOTIDE SEQUENCE</scope>
</reference>
<protein>
    <submittedName>
        <fullName evidence="3">Uncharacterized protein</fullName>
    </submittedName>
</protein>
<keyword evidence="2" id="KW-0812">Transmembrane</keyword>
<name>A0A4D6EHB0_9VIRU</name>
<feature type="region of interest" description="Disordered" evidence="1">
    <location>
        <begin position="65"/>
        <end position="89"/>
    </location>
</feature>
<feature type="transmembrane region" description="Helical" evidence="2">
    <location>
        <begin position="149"/>
        <end position="172"/>
    </location>
</feature>
<organism evidence="3 4">
    <name type="scientific">Pandoravirus celtis</name>
    <dbReference type="NCBI Taxonomy" id="2568002"/>
    <lineage>
        <taxon>Viruses</taxon>
        <taxon>Pandoravirus</taxon>
    </lineage>
</organism>
<evidence type="ECO:0000256" key="1">
    <source>
        <dbReference type="SAM" id="MobiDB-lite"/>
    </source>
</evidence>
<sequence length="206" mass="22360">MACTMMTSAARWMVIGAFLATAVAQTHAACRVVAHKTLAEKADDQGCRLFLVALVVADISDDNDRTTPIDDNPFVPNEDDNDDDDDRTHDWSATAWAMASWVDSTQRDTFRRAHRPGARVPCAYIRGTARDADGPSPPQRSEPGTGPRIAALCAAAAAVTLVLGCGILACAFKTPWCRRIWHCGRRHPADWDDDAGAHRLVDSVFG</sequence>
<accession>A0A4D6EHB0</accession>
<dbReference type="EMBL" id="MK174290">
    <property type="protein sequence ID" value="QBZ81191.1"/>
    <property type="molecule type" value="Genomic_DNA"/>
</dbReference>
<evidence type="ECO:0000313" key="3">
    <source>
        <dbReference type="EMBL" id="QBZ81191.1"/>
    </source>
</evidence>
<gene>
    <name evidence="3" type="ORF">pclt_cds_598</name>
</gene>
<proteinExistence type="predicted"/>
<evidence type="ECO:0000256" key="2">
    <source>
        <dbReference type="SAM" id="Phobius"/>
    </source>
</evidence>
<keyword evidence="2" id="KW-0472">Membrane</keyword>